<evidence type="ECO:0000313" key="8">
    <source>
        <dbReference type="Proteomes" id="UP001152607"/>
    </source>
</evidence>
<keyword evidence="3 6" id="KW-1133">Transmembrane helix</keyword>
<evidence type="ECO:0000256" key="5">
    <source>
        <dbReference type="SAM" id="MobiDB-lite"/>
    </source>
</evidence>
<evidence type="ECO:0000313" key="7">
    <source>
        <dbReference type="EMBL" id="CAI6340025.1"/>
    </source>
</evidence>
<reference evidence="7" key="1">
    <citation type="submission" date="2023-01" db="EMBL/GenBank/DDBJ databases">
        <authorList>
            <person name="Van Ghelder C."/>
            <person name="Rancurel C."/>
        </authorList>
    </citation>
    <scope>NUCLEOTIDE SEQUENCE</scope>
    <source>
        <strain evidence="7">CNCM I-4278</strain>
    </source>
</reference>
<evidence type="ECO:0000256" key="1">
    <source>
        <dbReference type="ARBA" id="ARBA00004141"/>
    </source>
</evidence>
<dbReference type="GO" id="GO:0046873">
    <property type="term" value="F:metal ion transmembrane transporter activity"/>
    <property type="evidence" value="ECO:0007669"/>
    <property type="project" value="InterPro"/>
</dbReference>
<evidence type="ECO:0000256" key="6">
    <source>
        <dbReference type="SAM" id="Phobius"/>
    </source>
</evidence>
<proteinExistence type="predicted"/>
<comment type="caution">
    <text evidence="7">The sequence shown here is derived from an EMBL/GenBank/DDBJ whole genome shotgun (WGS) entry which is preliminary data.</text>
</comment>
<sequence length="542" mass="61449">MFRVPQMRPMRRSRGIVLTKVTLIQPFETPPLTPGSEDFDRCGLLCVVEATWLNRSVALLGFDAAAFIFQILSATCSAHGQNVELCSHNFLARHATIWPANTPRFWSAYWSGTTFLEYHMQSFITGFENPHPGDNLKNNPFGIRCEREDASLSLLGKKLFSVTERRYSHSVTISPYGSHYGNFAIVTLVDSDPERVDSLKYAEKKGVYDVEHCPRLSGLVVFQHQLCTSMDSWEDDWTRMLLQIDAVLTVKVNDILDPDSRERHMYDDEKLQQSALYFSLLQLLRIFSESIERNVSDLENLVGKSQTNLKERAVWYYQRSDEINREIATITQNWDVVLYRHKKAADALLARILRKTDDIKSLQDGVSWLSDSRPKVVASSQDLTRNQLFSALSVKEAIKSTDINHYLLIFTVVTILYLPPAFVATFYGMHLFDTGDEIGSTQRQFWTVFASVSGVTYLIAVVALLGVDQRRKLRGWITNWYRGPTASQDSDDAGIKRKSNASPRGHAPHEGSFSSMFCRQTGADEDVEAAKGPDKGKEKKTT</sequence>
<keyword evidence="8" id="KW-1185">Reference proteome</keyword>
<keyword evidence="4 6" id="KW-0472">Membrane</keyword>
<evidence type="ECO:0000256" key="2">
    <source>
        <dbReference type="ARBA" id="ARBA00022692"/>
    </source>
</evidence>
<accession>A0A9W4XTG7</accession>
<dbReference type="InterPro" id="IPR045863">
    <property type="entry name" value="CorA_TM1_TM2"/>
</dbReference>
<protein>
    <submittedName>
        <fullName evidence="7">Uncharacterized protein</fullName>
    </submittedName>
</protein>
<evidence type="ECO:0000256" key="3">
    <source>
        <dbReference type="ARBA" id="ARBA00022989"/>
    </source>
</evidence>
<feature type="transmembrane region" description="Helical" evidence="6">
    <location>
        <begin position="444"/>
        <end position="467"/>
    </location>
</feature>
<feature type="region of interest" description="Disordered" evidence="5">
    <location>
        <begin position="487"/>
        <end position="515"/>
    </location>
</feature>
<dbReference type="AlphaFoldDB" id="A0A9W4XTG7"/>
<organism evidence="7 8">
    <name type="scientific">Periconia digitata</name>
    <dbReference type="NCBI Taxonomy" id="1303443"/>
    <lineage>
        <taxon>Eukaryota</taxon>
        <taxon>Fungi</taxon>
        <taxon>Dikarya</taxon>
        <taxon>Ascomycota</taxon>
        <taxon>Pezizomycotina</taxon>
        <taxon>Dothideomycetes</taxon>
        <taxon>Pleosporomycetidae</taxon>
        <taxon>Pleosporales</taxon>
        <taxon>Massarineae</taxon>
        <taxon>Periconiaceae</taxon>
        <taxon>Periconia</taxon>
    </lineage>
</organism>
<gene>
    <name evidence="7" type="ORF">PDIGIT_LOCUS13192</name>
</gene>
<dbReference type="OrthoDB" id="426293at2759"/>
<dbReference type="InterPro" id="IPR002523">
    <property type="entry name" value="MgTranspt_CorA/ZnTranspt_ZntB"/>
</dbReference>
<dbReference type="Pfam" id="PF01544">
    <property type="entry name" value="CorA"/>
    <property type="match status" value="1"/>
</dbReference>
<comment type="subcellular location">
    <subcellularLocation>
        <location evidence="1">Membrane</location>
        <topology evidence="1">Multi-pass membrane protein</topology>
    </subcellularLocation>
</comment>
<keyword evidence="2 6" id="KW-0812">Transmembrane</keyword>
<name>A0A9W4XTG7_9PLEO</name>
<evidence type="ECO:0000256" key="4">
    <source>
        <dbReference type="ARBA" id="ARBA00023136"/>
    </source>
</evidence>
<dbReference type="EMBL" id="CAOQHR010000010">
    <property type="protein sequence ID" value="CAI6340025.1"/>
    <property type="molecule type" value="Genomic_DNA"/>
</dbReference>
<feature type="transmembrane region" description="Helical" evidence="6">
    <location>
        <begin position="406"/>
        <end position="432"/>
    </location>
</feature>
<dbReference type="GO" id="GO:0016020">
    <property type="term" value="C:membrane"/>
    <property type="evidence" value="ECO:0007669"/>
    <property type="project" value="UniProtKB-SubCell"/>
</dbReference>
<dbReference type="SUPFAM" id="SSF144083">
    <property type="entry name" value="Magnesium transport protein CorA, transmembrane region"/>
    <property type="match status" value="1"/>
</dbReference>
<dbReference type="Proteomes" id="UP001152607">
    <property type="component" value="Unassembled WGS sequence"/>
</dbReference>
<dbReference type="Gene3D" id="1.20.58.340">
    <property type="entry name" value="Magnesium transport protein CorA, transmembrane region"/>
    <property type="match status" value="1"/>
</dbReference>